<dbReference type="Proteomes" id="UP001219956">
    <property type="component" value="Unassembled WGS sequence"/>
</dbReference>
<dbReference type="InterPro" id="IPR036890">
    <property type="entry name" value="HATPase_C_sf"/>
</dbReference>
<comment type="caution">
    <text evidence="5">The sequence shown here is derived from an EMBL/GenBank/DDBJ whole genome shotgun (WGS) entry which is preliminary data.</text>
</comment>
<dbReference type="PANTHER" id="PTHR45339:SF1">
    <property type="entry name" value="HYBRID SIGNAL TRANSDUCTION HISTIDINE KINASE J"/>
    <property type="match status" value="1"/>
</dbReference>
<accession>A0ABT5IXR8</accession>
<dbReference type="Gene3D" id="3.60.40.10">
    <property type="entry name" value="PPM-type phosphatase domain"/>
    <property type="match status" value="1"/>
</dbReference>
<dbReference type="CDD" id="cd16936">
    <property type="entry name" value="HATPase_RsbW-like"/>
    <property type="match status" value="1"/>
</dbReference>
<organism evidence="5 6">
    <name type="scientific">Vogesella aquatica</name>
    <dbReference type="NCBI Taxonomy" id="2984206"/>
    <lineage>
        <taxon>Bacteria</taxon>
        <taxon>Pseudomonadati</taxon>
        <taxon>Pseudomonadota</taxon>
        <taxon>Betaproteobacteria</taxon>
        <taxon>Neisseriales</taxon>
        <taxon>Chromobacteriaceae</taxon>
        <taxon>Vogesella</taxon>
    </lineage>
</organism>
<dbReference type="SMART" id="SM00448">
    <property type="entry name" value="REC"/>
    <property type="match status" value="1"/>
</dbReference>
<keyword evidence="6" id="KW-1185">Reference proteome</keyword>
<evidence type="ECO:0000256" key="2">
    <source>
        <dbReference type="ARBA" id="ARBA00023012"/>
    </source>
</evidence>
<evidence type="ECO:0000256" key="1">
    <source>
        <dbReference type="ARBA" id="ARBA00022553"/>
    </source>
</evidence>
<name>A0ABT5IXR8_9NEIS</name>
<dbReference type="EMBL" id="JAQQLF010000009">
    <property type="protein sequence ID" value="MDC7717257.1"/>
    <property type="molecule type" value="Genomic_DNA"/>
</dbReference>
<dbReference type="Pfam" id="PF13581">
    <property type="entry name" value="HATPase_c_2"/>
    <property type="match status" value="1"/>
</dbReference>
<dbReference type="CDD" id="cd17546">
    <property type="entry name" value="REC_hyHK_CKI1_RcsC-like"/>
    <property type="match status" value="1"/>
</dbReference>
<dbReference type="PROSITE" id="PS50110">
    <property type="entry name" value="RESPONSE_REGULATORY"/>
    <property type="match status" value="1"/>
</dbReference>
<reference evidence="5 6" key="1">
    <citation type="submission" date="2023-01" db="EMBL/GenBank/DDBJ databases">
        <title>Novel species of the genus Vogesella isolated from rivers.</title>
        <authorList>
            <person name="Lu H."/>
        </authorList>
    </citation>
    <scope>NUCLEOTIDE SEQUENCE [LARGE SCALE GENOMIC DNA]</scope>
    <source>
        <strain evidence="5 6">DC21W</strain>
    </source>
</reference>
<evidence type="ECO:0000256" key="3">
    <source>
        <dbReference type="PROSITE-ProRule" id="PRU00169"/>
    </source>
</evidence>
<keyword evidence="1 3" id="KW-0597">Phosphoprotein</keyword>
<keyword evidence="2" id="KW-0902">Two-component regulatory system</keyword>
<dbReference type="InterPro" id="IPR001932">
    <property type="entry name" value="PPM-type_phosphatase-like_dom"/>
</dbReference>
<dbReference type="Pfam" id="PF00072">
    <property type="entry name" value="Response_reg"/>
    <property type="match status" value="1"/>
</dbReference>
<gene>
    <name evidence="5" type="ORF">PQU95_08525</name>
</gene>
<dbReference type="Gene3D" id="3.40.50.2300">
    <property type="match status" value="1"/>
</dbReference>
<dbReference type="SUPFAM" id="SSF81606">
    <property type="entry name" value="PP2C-like"/>
    <property type="match status" value="1"/>
</dbReference>
<feature type="domain" description="Response regulatory" evidence="4">
    <location>
        <begin position="5"/>
        <end position="121"/>
    </location>
</feature>
<dbReference type="Pfam" id="PF07228">
    <property type="entry name" value="SpoIIE"/>
    <property type="match status" value="1"/>
</dbReference>
<proteinExistence type="predicted"/>
<dbReference type="InterPro" id="IPR036457">
    <property type="entry name" value="PPM-type-like_dom_sf"/>
</dbReference>
<dbReference type="InterPro" id="IPR001789">
    <property type="entry name" value="Sig_transdc_resp-reg_receiver"/>
</dbReference>
<dbReference type="InterPro" id="IPR011006">
    <property type="entry name" value="CheY-like_superfamily"/>
</dbReference>
<evidence type="ECO:0000313" key="5">
    <source>
        <dbReference type="EMBL" id="MDC7717257.1"/>
    </source>
</evidence>
<evidence type="ECO:0000313" key="6">
    <source>
        <dbReference type="Proteomes" id="UP001219956"/>
    </source>
</evidence>
<dbReference type="SUPFAM" id="SSF52172">
    <property type="entry name" value="CheY-like"/>
    <property type="match status" value="1"/>
</dbReference>
<dbReference type="InterPro" id="IPR003594">
    <property type="entry name" value="HATPase_dom"/>
</dbReference>
<evidence type="ECO:0000259" key="4">
    <source>
        <dbReference type="PROSITE" id="PS50110"/>
    </source>
</evidence>
<feature type="modified residue" description="4-aspartylphosphate" evidence="3">
    <location>
        <position position="54"/>
    </location>
</feature>
<dbReference type="RefSeq" id="WP_272751606.1">
    <property type="nucleotide sequence ID" value="NZ_JAQQLF010000009.1"/>
</dbReference>
<protein>
    <submittedName>
        <fullName evidence="5">SpoIIE family protein phosphatase</fullName>
    </submittedName>
</protein>
<dbReference type="Gene3D" id="3.30.565.10">
    <property type="entry name" value="Histidine kinase-like ATPase, C-terminal domain"/>
    <property type="match status" value="1"/>
</dbReference>
<dbReference type="PANTHER" id="PTHR45339">
    <property type="entry name" value="HYBRID SIGNAL TRANSDUCTION HISTIDINE KINASE J"/>
    <property type="match status" value="1"/>
</dbReference>
<sequence>MQTLNVLVVDDSNVNRLVVSRLIQALGHQVVTAEDGAQALACCETMLPDLILMDVIMPHMDGLEATRRIRERFNKRWIPIIFLTGKIEQEDMLAGLEAGGDDYLTKPVDIKLLTAKIRVMSRIADMQQRISQDAQRLEAYYLSNEMEQQLAEHVLHNLYGDRSQTGIEQWILPAVQFSGDIITAARSPTDTLHIMLADSTGHGLSAAIACLPAATVFYAMTQKGFSINAIAREINKKLKQHLPVGRFVAATLAAINPQEKTVTVWNGGIPFAAFINEQGRIEKQFQSSNPPLGILRNMDFDASVEVYRWSEPGRLMICSDGLTEAKGAQGDMLSLERLCSMLASPYTLPAIAPLREQVIAHLAGHENADDISLVLAPCAASIGPAGPATQNAMFTQLSNWELRLDFGPKELREELGMATLLGWLNQIGLSEAQLSDMLLIVTELFNNALDHGVLALDSSEKHSSAGFTSYLMKRAGKLFGLEHGWIQVAMSHVTGEDFPILKLCIHDSGQGFDAAPFLHSELEDAAPHGRGIALVNRLCRSVRYRENGRRVEVEYVLR</sequence>
<dbReference type="SMART" id="SM00331">
    <property type="entry name" value="PP2C_SIG"/>
    <property type="match status" value="1"/>
</dbReference>